<feature type="domain" description="Integrase catalytic" evidence="1">
    <location>
        <begin position="50"/>
        <end position="221"/>
    </location>
</feature>
<evidence type="ECO:0000313" key="3">
    <source>
        <dbReference type="Proteomes" id="UP000288716"/>
    </source>
</evidence>
<dbReference type="Pfam" id="PF17921">
    <property type="entry name" value="Integrase_H2C2"/>
    <property type="match status" value="1"/>
</dbReference>
<dbReference type="Pfam" id="PF00665">
    <property type="entry name" value="rve"/>
    <property type="match status" value="1"/>
</dbReference>
<accession>A0A443RVG2</accession>
<organism evidence="2 3">
    <name type="scientific">Leptotrombidium deliense</name>
    <dbReference type="NCBI Taxonomy" id="299467"/>
    <lineage>
        <taxon>Eukaryota</taxon>
        <taxon>Metazoa</taxon>
        <taxon>Ecdysozoa</taxon>
        <taxon>Arthropoda</taxon>
        <taxon>Chelicerata</taxon>
        <taxon>Arachnida</taxon>
        <taxon>Acari</taxon>
        <taxon>Acariformes</taxon>
        <taxon>Trombidiformes</taxon>
        <taxon>Prostigmata</taxon>
        <taxon>Anystina</taxon>
        <taxon>Parasitengona</taxon>
        <taxon>Trombiculoidea</taxon>
        <taxon>Trombiculidae</taxon>
        <taxon>Leptotrombidium</taxon>
    </lineage>
</organism>
<dbReference type="InterPro" id="IPR012337">
    <property type="entry name" value="RNaseH-like_sf"/>
</dbReference>
<dbReference type="InterPro" id="IPR041588">
    <property type="entry name" value="Integrase_H2C2"/>
</dbReference>
<sequence>MSHSGTRATIKAVSANYVWPNINKDIAEWCKCCVRCQKSKVSRHTKSMLGEFAPPEARFAHIHIDLVGPLPVSDGFTYCLTIVDRFTRWPEAIPLHDITAETVAKHFVATWVSRFGCPSVITTDQGRQFESSLFFELSKLLGTNRIRTTAFHPQSNGMVERFHRHLKAAIRAQNNSRWTAVLPLVLLGIRTSLKEDLQASSAELVYGSELRLPAQFFDSPDTYSFSSDNNFLVDFKAAMSSLKPCSSRKRNESKIFVHPHLSTCTH</sequence>
<dbReference type="OrthoDB" id="6506414at2759"/>
<evidence type="ECO:0000313" key="2">
    <source>
        <dbReference type="EMBL" id="RWS19194.1"/>
    </source>
</evidence>
<dbReference type="Gene3D" id="3.30.420.10">
    <property type="entry name" value="Ribonuclease H-like superfamily/Ribonuclease H"/>
    <property type="match status" value="1"/>
</dbReference>
<dbReference type="GO" id="GO:0003676">
    <property type="term" value="F:nucleic acid binding"/>
    <property type="evidence" value="ECO:0007669"/>
    <property type="project" value="InterPro"/>
</dbReference>
<dbReference type="EMBL" id="NCKV01029066">
    <property type="protein sequence ID" value="RWS19194.1"/>
    <property type="molecule type" value="Genomic_DNA"/>
</dbReference>
<dbReference type="PANTHER" id="PTHR38681:SF1">
    <property type="entry name" value="RETROVIRUS-RELATED POL POLYPROTEIN FROM TRANSPOSON 412-LIKE PROTEIN"/>
    <property type="match status" value="1"/>
</dbReference>
<dbReference type="VEuPathDB" id="VectorBase:LDEU012846"/>
<proteinExistence type="predicted"/>
<dbReference type="InterPro" id="IPR036397">
    <property type="entry name" value="RNaseH_sf"/>
</dbReference>
<comment type="caution">
    <text evidence="2">The sequence shown here is derived from an EMBL/GenBank/DDBJ whole genome shotgun (WGS) entry which is preliminary data.</text>
</comment>
<dbReference type="STRING" id="299467.A0A443RVG2"/>
<dbReference type="InterPro" id="IPR001584">
    <property type="entry name" value="Integrase_cat-core"/>
</dbReference>
<dbReference type="PANTHER" id="PTHR38681">
    <property type="entry name" value="RETROVIRUS-RELATED POL POLYPROTEIN FROM TRANSPOSON 412-LIKE PROTEIN-RELATED"/>
    <property type="match status" value="1"/>
</dbReference>
<protein>
    <recommendedName>
        <fullName evidence="1">Integrase catalytic domain-containing protein</fullName>
    </recommendedName>
</protein>
<dbReference type="PROSITE" id="PS50994">
    <property type="entry name" value="INTEGRASE"/>
    <property type="match status" value="1"/>
</dbReference>
<gene>
    <name evidence="2" type="ORF">B4U80_08138</name>
</gene>
<dbReference type="GO" id="GO:0015074">
    <property type="term" value="P:DNA integration"/>
    <property type="evidence" value="ECO:0007669"/>
    <property type="project" value="InterPro"/>
</dbReference>
<dbReference type="FunFam" id="3.30.420.10:FF:000032">
    <property type="entry name" value="Retrovirus-related Pol polyprotein from transposon 297-like Protein"/>
    <property type="match status" value="1"/>
</dbReference>
<evidence type="ECO:0000259" key="1">
    <source>
        <dbReference type="PROSITE" id="PS50994"/>
    </source>
</evidence>
<dbReference type="SUPFAM" id="SSF53098">
    <property type="entry name" value="Ribonuclease H-like"/>
    <property type="match status" value="1"/>
</dbReference>
<dbReference type="Gene3D" id="1.10.340.70">
    <property type="match status" value="1"/>
</dbReference>
<reference evidence="2 3" key="1">
    <citation type="journal article" date="2018" name="Gigascience">
        <title>Genomes of trombidid mites reveal novel predicted allergens and laterally-transferred genes associated with secondary metabolism.</title>
        <authorList>
            <person name="Dong X."/>
            <person name="Chaisiri K."/>
            <person name="Xia D."/>
            <person name="Armstrong S.D."/>
            <person name="Fang Y."/>
            <person name="Donnelly M.J."/>
            <person name="Kadowaki T."/>
            <person name="McGarry J.W."/>
            <person name="Darby A.C."/>
            <person name="Makepeace B.L."/>
        </authorList>
    </citation>
    <scope>NUCLEOTIDE SEQUENCE [LARGE SCALE GENOMIC DNA]</scope>
    <source>
        <strain evidence="2">UoL-UT</strain>
    </source>
</reference>
<name>A0A443RVG2_9ACAR</name>
<keyword evidence="3" id="KW-1185">Reference proteome</keyword>
<feature type="non-terminal residue" evidence="2">
    <location>
        <position position="266"/>
    </location>
</feature>
<dbReference type="Proteomes" id="UP000288716">
    <property type="component" value="Unassembled WGS sequence"/>
</dbReference>
<dbReference type="AlphaFoldDB" id="A0A443RVG2"/>